<dbReference type="AlphaFoldDB" id="A0A813RNL3"/>
<name>A0A813RNL3_9BILA</name>
<proteinExistence type="predicted"/>
<keyword evidence="4" id="KW-1185">Reference proteome</keyword>
<evidence type="ECO:0000313" key="4">
    <source>
        <dbReference type="Proteomes" id="UP000663829"/>
    </source>
</evidence>
<evidence type="ECO:0000256" key="1">
    <source>
        <dbReference type="SAM" id="MobiDB-lite"/>
    </source>
</evidence>
<dbReference type="EMBL" id="CAJOBC010000294">
    <property type="protein sequence ID" value="CAF3567115.1"/>
    <property type="molecule type" value="Genomic_DNA"/>
</dbReference>
<accession>A0A813RNL3</accession>
<feature type="compositionally biased region" description="Low complexity" evidence="1">
    <location>
        <begin position="143"/>
        <end position="169"/>
    </location>
</feature>
<dbReference type="Proteomes" id="UP000681722">
    <property type="component" value="Unassembled WGS sequence"/>
</dbReference>
<comment type="caution">
    <text evidence="2">The sequence shown here is derived from an EMBL/GenBank/DDBJ whole genome shotgun (WGS) entry which is preliminary data.</text>
</comment>
<protein>
    <submittedName>
        <fullName evidence="2">Uncharacterized protein</fullName>
    </submittedName>
</protein>
<reference evidence="2" key="1">
    <citation type="submission" date="2021-02" db="EMBL/GenBank/DDBJ databases">
        <authorList>
            <person name="Nowell W R."/>
        </authorList>
    </citation>
    <scope>NUCLEOTIDE SEQUENCE</scope>
</reference>
<gene>
    <name evidence="2" type="ORF">GPM918_LOCUS2606</name>
    <name evidence="3" type="ORF">SRO942_LOCUS2606</name>
</gene>
<evidence type="ECO:0000313" key="2">
    <source>
        <dbReference type="EMBL" id="CAF0783586.1"/>
    </source>
</evidence>
<organism evidence="2 4">
    <name type="scientific">Didymodactylos carnosus</name>
    <dbReference type="NCBI Taxonomy" id="1234261"/>
    <lineage>
        <taxon>Eukaryota</taxon>
        <taxon>Metazoa</taxon>
        <taxon>Spiralia</taxon>
        <taxon>Gnathifera</taxon>
        <taxon>Rotifera</taxon>
        <taxon>Eurotatoria</taxon>
        <taxon>Bdelloidea</taxon>
        <taxon>Philodinida</taxon>
        <taxon>Philodinidae</taxon>
        <taxon>Didymodactylos</taxon>
    </lineage>
</organism>
<dbReference type="EMBL" id="CAJNOQ010000294">
    <property type="protein sequence ID" value="CAF0783586.1"/>
    <property type="molecule type" value="Genomic_DNA"/>
</dbReference>
<feature type="region of interest" description="Disordered" evidence="1">
    <location>
        <begin position="141"/>
        <end position="169"/>
    </location>
</feature>
<sequence length="333" mass="38476">MMSTTKSNKTDHYYQTSNKAKNDLLCGIFSRIEQYTSNQDKKTKNEVFHRKFNSFTKYYLKSLQLSSSSSSSLSTMNFNNNNNNNNEKINLLTVIDEIQSSKLTNNFKINSKSKILIPILKVEKYQQDMYSNYSLPLRQETTKSYSKQTSSSSSYSRSSSSSHNLSSNTHQRYLNNNSSLFNNFNDFNDPFFDRFNDNFYFDRLRDDFFFRSPLSLRNHRFDISNDNSLFGRTIPIIKRSSSTSSTGRTQTLPVVYVQSPKDKRQDDFTTVLSIKNSNSSDDNRKGRAIPTLSLSSSDFTSSSPYIPERKDLNYNEVPSAYRSTSSNIPSIYY</sequence>
<dbReference type="Proteomes" id="UP000663829">
    <property type="component" value="Unassembled WGS sequence"/>
</dbReference>
<evidence type="ECO:0000313" key="3">
    <source>
        <dbReference type="EMBL" id="CAF3567115.1"/>
    </source>
</evidence>